<evidence type="ECO:0000313" key="12">
    <source>
        <dbReference type="EMBL" id="SNX87736.1"/>
    </source>
</evidence>
<dbReference type="GO" id="GO:0043137">
    <property type="term" value="P:DNA replication, removal of RNA primer"/>
    <property type="evidence" value="ECO:0007669"/>
    <property type="project" value="TreeGrafter"/>
</dbReference>
<dbReference type="Gene3D" id="3.30.420.10">
    <property type="entry name" value="Ribonuclease H-like superfamily/Ribonuclease H"/>
    <property type="match status" value="1"/>
</dbReference>
<dbReference type="InterPro" id="IPR023160">
    <property type="entry name" value="RNase_HII_hlx-loop-hlx_cap_dom"/>
</dbReference>
<dbReference type="PANTHER" id="PTHR10954">
    <property type="entry name" value="RIBONUCLEASE H2 SUBUNIT A"/>
    <property type="match status" value="1"/>
</dbReference>
<dbReference type="EC" id="3.1.26.4" evidence="9"/>
<dbReference type="GO" id="GO:0006298">
    <property type="term" value="P:mismatch repair"/>
    <property type="evidence" value="ECO:0007669"/>
    <property type="project" value="TreeGrafter"/>
</dbReference>
<evidence type="ECO:0000259" key="11">
    <source>
        <dbReference type="PROSITE" id="PS51975"/>
    </source>
</evidence>
<keyword evidence="7 8" id="KW-0378">Hydrolase</keyword>
<feature type="compositionally biased region" description="Basic and acidic residues" evidence="10">
    <location>
        <begin position="301"/>
        <end position="314"/>
    </location>
</feature>
<dbReference type="Gene3D" id="1.10.10.460">
    <property type="entry name" value="Ribonuclease hii. Domain 2"/>
    <property type="match status" value="1"/>
</dbReference>
<proteinExistence type="inferred from homology"/>
<feature type="region of interest" description="Disordered" evidence="10">
    <location>
        <begin position="1"/>
        <end position="20"/>
    </location>
</feature>
<dbReference type="GO" id="GO:0003723">
    <property type="term" value="F:RNA binding"/>
    <property type="evidence" value="ECO:0007669"/>
    <property type="project" value="UniProtKB-UniRule"/>
</dbReference>
<accession>A0AAJ5C892</accession>
<comment type="cofactor">
    <cofactor evidence="8">
        <name>Mn(2+)</name>
        <dbReference type="ChEBI" id="CHEBI:29035"/>
    </cofactor>
    <cofactor evidence="8">
        <name>Mg(2+)</name>
        <dbReference type="ChEBI" id="CHEBI:18420"/>
    </cofactor>
    <text evidence="8">Manganese or magnesium. Binds 1 divalent metal ion per monomer in the absence of substrate. May bind a second metal ion after substrate binding.</text>
</comment>
<dbReference type="InterPro" id="IPR001352">
    <property type="entry name" value="RNase_HII/HIII"/>
</dbReference>
<protein>
    <recommendedName>
        <fullName evidence="9">Ribonuclease</fullName>
        <ecNumber evidence="9">3.1.26.4</ecNumber>
    </recommendedName>
</protein>
<dbReference type="AlphaFoldDB" id="A0AAJ5C892"/>
<dbReference type="GO" id="GO:0004523">
    <property type="term" value="F:RNA-DNA hybrid ribonuclease activity"/>
    <property type="evidence" value="ECO:0007669"/>
    <property type="project" value="UniProtKB-UniRule"/>
</dbReference>
<reference evidence="12" key="1">
    <citation type="submission" date="2023-10" db="EMBL/GenBank/DDBJ databases">
        <authorList>
            <person name="Guldener U."/>
        </authorList>
    </citation>
    <scope>NUCLEOTIDE SEQUENCE</scope>
    <source>
        <strain evidence="12">Mp4</strain>
    </source>
</reference>
<dbReference type="InterPro" id="IPR012337">
    <property type="entry name" value="RNaseH-like_sf"/>
</dbReference>
<evidence type="ECO:0000256" key="5">
    <source>
        <dbReference type="ARBA" id="ARBA00022723"/>
    </source>
</evidence>
<evidence type="ECO:0000313" key="13">
    <source>
        <dbReference type="Proteomes" id="UP001294444"/>
    </source>
</evidence>
<keyword evidence="4 8" id="KW-0540">Nuclease</keyword>
<dbReference type="GO" id="GO:0046872">
    <property type="term" value="F:metal ion binding"/>
    <property type="evidence" value="ECO:0007669"/>
    <property type="project" value="UniProtKB-KW"/>
</dbReference>
<evidence type="ECO:0000256" key="4">
    <source>
        <dbReference type="ARBA" id="ARBA00022722"/>
    </source>
</evidence>
<keyword evidence="13" id="KW-1185">Reference proteome</keyword>
<dbReference type="InterPro" id="IPR024567">
    <property type="entry name" value="RNase_HII/HIII_dom"/>
</dbReference>
<feature type="binding site" evidence="8">
    <location>
        <position position="195"/>
    </location>
    <ligand>
        <name>a divalent metal cation</name>
        <dbReference type="ChEBI" id="CHEBI:60240"/>
    </ligand>
</feature>
<evidence type="ECO:0000256" key="3">
    <source>
        <dbReference type="ARBA" id="ARBA00007058"/>
    </source>
</evidence>
<keyword evidence="5 8" id="KW-0479">Metal-binding</keyword>
<feature type="compositionally biased region" description="Low complexity" evidence="10">
    <location>
        <begin position="10"/>
        <end position="20"/>
    </location>
</feature>
<dbReference type="PANTHER" id="PTHR10954:SF7">
    <property type="entry name" value="RIBONUCLEASE H2 SUBUNIT A"/>
    <property type="match status" value="1"/>
</dbReference>
<dbReference type="PROSITE" id="PS51975">
    <property type="entry name" value="RNASE_H_2"/>
    <property type="match status" value="1"/>
</dbReference>
<dbReference type="EMBL" id="OAPG01000021">
    <property type="protein sequence ID" value="SNX87736.1"/>
    <property type="molecule type" value="Genomic_DNA"/>
</dbReference>
<evidence type="ECO:0000256" key="8">
    <source>
        <dbReference type="PROSITE-ProRule" id="PRU01319"/>
    </source>
</evidence>
<evidence type="ECO:0000256" key="10">
    <source>
        <dbReference type="SAM" id="MobiDB-lite"/>
    </source>
</evidence>
<dbReference type="SUPFAM" id="SSF53098">
    <property type="entry name" value="Ribonuclease H-like"/>
    <property type="match status" value="2"/>
</dbReference>
<dbReference type="Proteomes" id="UP001294444">
    <property type="component" value="Unassembled WGS sequence"/>
</dbReference>
<dbReference type="FunFam" id="3.30.420.10:FF:000016">
    <property type="entry name" value="Ribonuclease"/>
    <property type="match status" value="1"/>
</dbReference>
<feature type="region of interest" description="Disordered" evidence="10">
    <location>
        <begin position="369"/>
        <end position="468"/>
    </location>
</feature>
<feature type="compositionally biased region" description="Low complexity" evidence="10">
    <location>
        <begin position="439"/>
        <end position="452"/>
    </location>
</feature>
<feature type="binding site" evidence="8">
    <location>
        <position position="88"/>
    </location>
    <ligand>
        <name>a divalent metal cation</name>
        <dbReference type="ChEBI" id="CHEBI:60240"/>
    </ligand>
</feature>
<evidence type="ECO:0000256" key="1">
    <source>
        <dbReference type="ARBA" id="ARBA00000077"/>
    </source>
</evidence>
<evidence type="ECO:0000256" key="7">
    <source>
        <dbReference type="ARBA" id="ARBA00022801"/>
    </source>
</evidence>
<evidence type="ECO:0000256" key="2">
    <source>
        <dbReference type="ARBA" id="ARBA00001946"/>
    </source>
</evidence>
<feature type="domain" description="RNase H type-2" evidence="11">
    <location>
        <begin position="81"/>
        <end position="297"/>
    </location>
</feature>
<dbReference type="CDD" id="cd07181">
    <property type="entry name" value="RNase_HII_eukaryota_like"/>
    <property type="match status" value="1"/>
</dbReference>
<dbReference type="InterPro" id="IPR036397">
    <property type="entry name" value="RNaseH_sf"/>
</dbReference>
<gene>
    <name evidence="12" type="ORF">MEPE_06446</name>
</gene>
<evidence type="ECO:0000256" key="6">
    <source>
        <dbReference type="ARBA" id="ARBA00022759"/>
    </source>
</evidence>
<evidence type="ECO:0000256" key="9">
    <source>
        <dbReference type="RuleBase" id="RU003515"/>
    </source>
</evidence>
<feature type="compositionally biased region" description="Pro residues" evidence="10">
    <location>
        <begin position="373"/>
        <end position="384"/>
    </location>
</feature>
<comment type="cofactor">
    <cofactor evidence="2">
        <name>Mg(2+)</name>
        <dbReference type="ChEBI" id="CHEBI:18420"/>
    </cofactor>
</comment>
<dbReference type="Pfam" id="PF01351">
    <property type="entry name" value="RNase_HII"/>
    <property type="match status" value="1"/>
</dbReference>
<organism evidence="12 13">
    <name type="scientific">Melanopsichium pennsylvanicum</name>
    <dbReference type="NCBI Taxonomy" id="63383"/>
    <lineage>
        <taxon>Eukaryota</taxon>
        <taxon>Fungi</taxon>
        <taxon>Dikarya</taxon>
        <taxon>Basidiomycota</taxon>
        <taxon>Ustilaginomycotina</taxon>
        <taxon>Ustilaginomycetes</taxon>
        <taxon>Ustilaginales</taxon>
        <taxon>Ustilaginaceae</taxon>
        <taxon>Melanopsichium</taxon>
    </lineage>
</organism>
<comment type="function">
    <text evidence="9">Endonuclease that specifically degrades the RNA of RNA-DNA hybrids.</text>
</comment>
<name>A0AAJ5C892_9BASI</name>
<comment type="caution">
    <text evidence="12">The sequence shown here is derived from an EMBL/GenBank/DDBJ whole genome shotgun (WGS) entry which is preliminary data.</text>
</comment>
<feature type="compositionally biased region" description="Low complexity" evidence="10">
    <location>
        <begin position="385"/>
        <end position="399"/>
    </location>
</feature>
<feature type="binding site" evidence="8">
    <location>
        <position position="87"/>
    </location>
    <ligand>
        <name>a divalent metal cation</name>
        <dbReference type="ChEBI" id="CHEBI:60240"/>
    </ligand>
</feature>
<sequence length="581" mass="62937">MPSKKKNISAPAAKKQKTAAPVVDDVHDFLDVQQDQLFDDIPLPPIPSEPTDPITSSYTYASLVPSSCSYIDPSNPTVKVPCVLGVDEAGRGPVLGPLVYGIAYCPLSYQEDMKAIGFADSKALTADRRDTLLSALIDDSSHLGWAVRVMSPQDISAGMLRRRPINLNAQSSQATVTLIAAVLESGVDVTEIYVDTVGDPKSYSRLLSSHFPRHPHIKWTVTSKADAIYPIVGAASIAAKVTRDRCIEGWRYAVHLHKRKTVGLNGGESQGLTRVLEDSTNYNNPAPALEQYQQEDSQAEMMKRKSADTHTRADVDVGNVWSNMGTLGSGYPGDPNTVAFLKRTLDPVFGWPGIVRFSWATAKTMLDEKVKPPTFPPPPPPPPSSSSSSSISKTDFSPSETAPSRLGGKRLTRSLSRTSSFTPISNYPTRTITTATTELSIINPPTPSSSSSLHRRPTSMYGTFVPQPNLPGGTASRAYKVKWIDEPVSISKFFDSASIKKSATSAKIQSTQTDASLRAREIDEIASFQVSALQTTVNDWLKTEAHWRTKQAITTTTAVQIKVAKLVKDLGLSSVDGAFCL</sequence>
<comment type="similarity">
    <text evidence="3">Belongs to the RNase HII family. Eukaryotic subfamily.</text>
</comment>
<dbReference type="GO" id="GO:0032299">
    <property type="term" value="C:ribonuclease H2 complex"/>
    <property type="evidence" value="ECO:0007669"/>
    <property type="project" value="TreeGrafter"/>
</dbReference>
<comment type="catalytic activity">
    <reaction evidence="1 8 9">
        <text>Endonucleolytic cleavage to 5'-phosphomonoester.</text>
        <dbReference type="EC" id="3.1.26.4"/>
    </reaction>
</comment>
<feature type="region of interest" description="Disordered" evidence="10">
    <location>
        <begin position="293"/>
        <end position="314"/>
    </location>
</feature>
<keyword evidence="6 8" id="KW-0255">Endonuclease</keyword>
<feature type="compositionally biased region" description="Polar residues" evidence="10">
    <location>
        <begin position="421"/>
        <end position="438"/>
    </location>
</feature>
<dbReference type="FunFam" id="1.10.10.460:FF:000001">
    <property type="entry name" value="Ribonuclease"/>
    <property type="match status" value="1"/>
</dbReference>